<evidence type="ECO:0000313" key="4">
    <source>
        <dbReference type="Proteomes" id="UP000541558"/>
    </source>
</evidence>
<dbReference type="OrthoDB" id="3361281at2759"/>
<feature type="domain" description="DNA replication checkpoint mediator MRC1" evidence="2">
    <location>
        <begin position="1034"/>
        <end position="1172"/>
    </location>
</feature>
<protein>
    <recommendedName>
        <fullName evidence="2">DNA replication checkpoint mediator MRC1 domain-containing protein</fullName>
    </recommendedName>
</protein>
<feature type="compositionally biased region" description="Low complexity" evidence="1">
    <location>
        <begin position="221"/>
        <end position="236"/>
    </location>
</feature>
<feature type="region of interest" description="Disordered" evidence="1">
    <location>
        <begin position="934"/>
        <end position="1004"/>
    </location>
</feature>
<reference evidence="3 4" key="1">
    <citation type="journal article" date="2020" name="ISME J.">
        <title>Uncovering the hidden diversity of litter-decomposition mechanisms in mushroom-forming fungi.</title>
        <authorList>
            <person name="Floudas D."/>
            <person name="Bentzer J."/>
            <person name="Ahren D."/>
            <person name="Johansson T."/>
            <person name="Persson P."/>
            <person name="Tunlid A."/>
        </authorList>
    </citation>
    <scope>NUCLEOTIDE SEQUENCE [LARGE SCALE GENOMIC DNA]</scope>
    <source>
        <strain evidence="3 4">CBS 175.51</strain>
    </source>
</reference>
<feature type="compositionally biased region" description="Polar residues" evidence="1">
    <location>
        <begin position="763"/>
        <end position="776"/>
    </location>
</feature>
<dbReference type="InterPro" id="IPR018564">
    <property type="entry name" value="Repl_chkpnt_MRC1_dom"/>
</dbReference>
<feature type="region of interest" description="Disordered" evidence="1">
    <location>
        <begin position="521"/>
        <end position="869"/>
    </location>
</feature>
<feature type="compositionally biased region" description="Basic and acidic residues" evidence="1">
    <location>
        <begin position="703"/>
        <end position="715"/>
    </location>
</feature>
<keyword evidence="4" id="KW-1185">Reference proteome</keyword>
<feature type="compositionally biased region" description="Polar residues" evidence="1">
    <location>
        <begin position="11"/>
        <end position="20"/>
    </location>
</feature>
<feature type="region of interest" description="Disordered" evidence="1">
    <location>
        <begin position="339"/>
        <end position="428"/>
    </location>
</feature>
<proteinExistence type="predicted"/>
<feature type="compositionally biased region" description="Acidic residues" evidence="1">
    <location>
        <begin position="607"/>
        <end position="638"/>
    </location>
</feature>
<feature type="compositionally biased region" description="Polar residues" evidence="1">
    <location>
        <begin position="473"/>
        <end position="484"/>
    </location>
</feature>
<sequence length="1395" mass="152513">MPLQAEDSVVADSTLSTSPQMPAPTPIKRAPRTYGRKKSPQVQEDASFSSNASPPPASNSSIYRTAPPNLQERIPSTSDHEEENDDPADASDATDTSEAPPRRHGFDLRKQLAAIDREFDEDDDDSQLATKPLGTPGDKTKAKATPSFGFGAPLLLFGDKDEDPASPTPADDIFGGSADRPRPGQSDPAAASSPEGPGPSTHHRKSSGRLVVQDSDSEGEVPTTSPVTNTSPAAPADSTPISRRGTETPPTDSSMANSNARPKGKGRTRSVPPIDFVDATKEGRDKKAKASKPTKRDQVEMIKTSARLNQERQATIHRSQRNSDKFSKRAFLAELTKPTTTEAIANAEPLPSEDVIKPFSSPENGPVSPRIPMTRTPSPLPEPIAGSSKSADPDVPALSDDDNEPALTLTDILDQSRKASEAAARKEELKKRKLELLKKQQLQQPTIGDDDDLEVEDLNTPRRTAAKLKLEKGQSNASKPMTRTRQVHLGLAGVKLSKSQPSKLKTVDAGVNREQLDKDAWRKAQREAKAASNQKLEDWKAFGGTVRQEDQVTEGSEEVLRKLAARGIEAADANAERESRMYGESEEDESDGDWNPEERGSASPEPAEVEEAGDEEAEQDVTMGEVEEEGSLADEEESVDVKVRPGRRQVVASDDEDEEGDENIPFPRPRRRQALRTLSIDDEDAMDVSQNPRLPSEGLSEGGTDKENDDKENRAVVRFAPSGSDDENGGPLLSLDLSERRRPFQEIPGPSDTPKPYELGRGSLTQLFEAQLSGRQRTPEATPGLSLRPLLGEGSARRSVEFSQFSAGETTLLGRSGSSEGDLADLFDATTQRLNDNTWTPKPIGGLGEAFVEKSSPFGASPPKGKSRVRIDSLHLSQDLLAAARPLDIKETQVRKADAVFEKEQEYLLGDAFEPQAKKEKLYVNEYGFLTQTRPNVEDPEIWEPPSPTQGPSGSALETPLDNGSSTLPTPSTTLSFPIESESPLPLRRLRKRSASPSEQGLELDEKKIRNAFDVLQDGAVKAERRKNRKIDARAYAIGEAEESDDEGGFWGVKKKDEEDEEDGEDLDRTLETLVDDHEMDDETLAENLVREKFKEGEALADKKAEEMAQAIVDGQRRKRRRNGDLMSEGSDDEDDEDENRRARRKMAKMTKKREDVEALENNPLTKAFAETYKATTEDDDNEFAHLASDDTAAVLDQLMVNRGEDEEDEEENEIEEGGEDETQVEFTDYRQVVKDRLALRGVGAPSSDDEGEEADPTDITWMEEDDLEPEVHVKTIDSARPQQLRVQRGLDPSALDEAFEDGSLMPNKRNDERHQRQGQGWAKREGRNRNLATARSVGAAAVTGLRAKTGGGSLRQSAKGATSGAAGEKAKPPVKKAESILLGKLGTKSARFTS</sequence>
<evidence type="ECO:0000259" key="2">
    <source>
        <dbReference type="Pfam" id="PF09444"/>
    </source>
</evidence>
<feature type="region of interest" description="Disordered" evidence="1">
    <location>
        <begin position="464"/>
        <end position="484"/>
    </location>
</feature>
<feature type="compositionally biased region" description="Polar residues" evidence="1">
    <location>
        <begin position="306"/>
        <end position="317"/>
    </location>
</feature>
<feature type="compositionally biased region" description="Basic and acidic residues" evidence="1">
    <location>
        <begin position="574"/>
        <end position="583"/>
    </location>
</feature>
<feature type="compositionally biased region" description="Basic residues" evidence="1">
    <location>
        <begin position="29"/>
        <end position="39"/>
    </location>
</feature>
<accession>A0A8H5C1Y2</accession>
<feature type="compositionally biased region" description="Acidic residues" evidence="1">
    <location>
        <begin position="80"/>
        <end position="89"/>
    </location>
</feature>
<feature type="compositionally biased region" description="Basic and acidic residues" evidence="1">
    <location>
        <begin position="414"/>
        <end position="428"/>
    </location>
</feature>
<dbReference type="EMBL" id="JAACJK010000109">
    <property type="protein sequence ID" value="KAF5333339.1"/>
    <property type="molecule type" value="Genomic_DNA"/>
</dbReference>
<feature type="compositionally biased region" description="Low complexity" evidence="1">
    <location>
        <begin position="90"/>
        <end position="99"/>
    </location>
</feature>
<feature type="compositionally biased region" description="Basic residues" evidence="1">
    <location>
        <begin position="1142"/>
        <end position="1152"/>
    </location>
</feature>
<dbReference type="Pfam" id="PF09444">
    <property type="entry name" value="MRC1"/>
    <property type="match status" value="1"/>
</dbReference>
<evidence type="ECO:0000256" key="1">
    <source>
        <dbReference type="SAM" id="MobiDB-lite"/>
    </source>
</evidence>
<feature type="compositionally biased region" description="Low complexity" evidence="1">
    <location>
        <begin position="186"/>
        <end position="200"/>
    </location>
</feature>
<feature type="compositionally biased region" description="Acidic residues" evidence="1">
    <location>
        <begin position="584"/>
        <end position="595"/>
    </location>
</feature>
<feature type="compositionally biased region" description="Basic and acidic residues" evidence="1">
    <location>
        <begin position="1097"/>
        <end position="1107"/>
    </location>
</feature>
<feature type="compositionally biased region" description="Basic and acidic residues" evidence="1">
    <location>
        <begin position="100"/>
        <end position="110"/>
    </location>
</feature>
<feature type="compositionally biased region" description="Basic and acidic residues" evidence="1">
    <location>
        <begin position="521"/>
        <end position="540"/>
    </location>
</feature>
<feature type="region of interest" description="Disordered" evidence="1">
    <location>
        <begin position="1097"/>
        <end position="1171"/>
    </location>
</feature>
<feature type="compositionally biased region" description="Basic and acidic residues" evidence="1">
    <location>
        <begin position="1067"/>
        <end position="1077"/>
    </location>
</feature>
<feature type="compositionally biased region" description="Low complexity" evidence="1">
    <location>
        <begin position="965"/>
        <end position="976"/>
    </location>
</feature>
<dbReference type="Proteomes" id="UP000541558">
    <property type="component" value="Unassembled WGS sequence"/>
</dbReference>
<evidence type="ECO:0000313" key="3">
    <source>
        <dbReference type="EMBL" id="KAF5333339.1"/>
    </source>
</evidence>
<feature type="region of interest" description="Disordered" evidence="1">
    <location>
        <begin position="1"/>
        <end position="327"/>
    </location>
</feature>
<comment type="caution">
    <text evidence="3">The sequence shown here is derived from an EMBL/GenBank/DDBJ whole genome shotgun (WGS) entry which is preliminary data.</text>
</comment>
<feature type="compositionally biased region" description="Polar residues" evidence="1">
    <location>
        <begin position="248"/>
        <end position="260"/>
    </location>
</feature>
<feature type="compositionally biased region" description="Acidic residues" evidence="1">
    <location>
        <begin position="1248"/>
        <end position="1269"/>
    </location>
</feature>
<feature type="region of interest" description="Disordered" evidence="1">
    <location>
        <begin position="1241"/>
        <end position="1377"/>
    </location>
</feature>
<feature type="compositionally biased region" description="Acidic residues" evidence="1">
    <location>
        <begin position="653"/>
        <end position="662"/>
    </location>
</feature>
<feature type="compositionally biased region" description="Acidic residues" evidence="1">
    <location>
        <begin position="1205"/>
        <end position="1224"/>
    </location>
</feature>
<name>A0A8H5C1Y2_9AGAR</name>
<feature type="region of interest" description="Disordered" evidence="1">
    <location>
        <begin position="1040"/>
        <end position="1081"/>
    </location>
</feature>
<organism evidence="3 4">
    <name type="scientific">Ephemerocybe angulata</name>
    <dbReference type="NCBI Taxonomy" id="980116"/>
    <lineage>
        <taxon>Eukaryota</taxon>
        <taxon>Fungi</taxon>
        <taxon>Dikarya</taxon>
        <taxon>Basidiomycota</taxon>
        <taxon>Agaricomycotina</taxon>
        <taxon>Agaricomycetes</taxon>
        <taxon>Agaricomycetidae</taxon>
        <taxon>Agaricales</taxon>
        <taxon>Agaricineae</taxon>
        <taxon>Psathyrellaceae</taxon>
        <taxon>Ephemerocybe</taxon>
    </lineage>
</organism>
<feature type="compositionally biased region" description="Polar residues" evidence="1">
    <location>
        <begin position="829"/>
        <end position="840"/>
    </location>
</feature>
<gene>
    <name evidence="3" type="ORF">D9611_002266</name>
</gene>
<feature type="region of interest" description="Disordered" evidence="1">
    <location>
        <begin position="1204"/>
        <end position="1227"/>
    </location>
</feature>